<sequence>MIQAQTFIDAAAARGLDFYSGVPCSFLTPMINRVIGAGGEGGRLDYVGAASEGEAVAIASGAWLGGRGGVVICQNSGLGNCVNPLTSLNVPFRIPLLLITTWRGQPGLADEPQHVLMGQITQAMLDLCAVPNQAFPKQDHEIGPALDAAFSRFENDNLPFGLVMEQGSVAEESLPETASRLPAPGTWSDLRRHAGRPSRVALLERLLALSPDEAAVIATTGKSGRELFTLSDREQHLYQVGSMGGASGMALGVALTVPDRPIVVLDGDGAALMKLGSLATIGARQPKNLIHVLLDNGVHDSTGGQSTVSASVDFAAIALACGYRLAISTDDEAGFAQAVTAALASPGPVLIHARMMPGSMKVLGRPTIAPHDVARRFRGFLSEKPVRKA</sequence>
<dbReference type="CDD" id="cd07035">
    <property type="entry name" value="TPP_PYR_POX_like"/>
    <property type="match status" value="1"/>
</dbReference>
<dbReference type="GO" id="GO:0032923">
    <property type="term" value="P:organic phosphonate biosynthetic process"/>
    <property type="evidence" value="ECO:0007669"/>
    <property type="project" value="InterPro"/>
</dbReference>
<reference evidence="6 7" key="1">
    <citation type="journal article" date="2014" name="World J. Microbiol. Biotechnol.">
        <title>Biodiversity and physiological characteristics of Antarctic and Arctic lichens-associated bacteria.</title>
        <authorList>
            <person name="Lee Y.M."/>
            <person name="Kim E.H."/>
            <person name="Lee H.K."/>
            <person name="Hong S.G."/>
        </authorList>
    </citation>
    <scope>NUCLEOTIDE SEQUENCE [LARGE SCALE GENOMIC DNA]</scope>
    <source>
        <strain evidence="6 7">PAMC 26569</strain>
    </source>
</reference>
<protein>
    <submittedName>
        <fullName evidence="6">Phosphonopyruvate decarboxylase</fullName>
        <ecNumber evidence="6">4.1.1.82</ecNumber>
    </submittedName>
</protein>
<proteinExistence type="predicted"/>
<dbReference type="InterPro" id="IPR000399">
    <property type="entry name" value="TPP-bd_CS"/>
</dbReference>
<dbReference type="InterPro" id="IPR051818">
    <property type="entry name" value="TPP_dependent_decarboxylase"/>
</dbReference>
<dbReference type="Pfam" id="PF02776">
    <property type="entry name" value="TPP_enzyme_N"/>
    <property type="match status" value="1"/>
</dbReference>
<dbReference type="GO" id="GO:0033980">
    <property type="term" value="F:phosphonopyruvate decarboxylase activity"/>
    <property type="evidence" value="ECO:0007669"/>
    <property type="project" value="UniProtKB-EC"/>
</dbReference>
<accession>A0A6M8HJJ5</accession>
<keyword evidence="3 6" id="KW-0456">Lyase</keyword>
<keyword evidence="7" id="KW-1185">Reference proteome</keyword>
<keyword evidence="1" id="KW-0210">Decarboxylase</keyword>
<dbReference type="InterPro" id="IPR012001">
    <property type="entry name" value="Thiamin_PyroP_enz_TPP-bd_dom"/>
</dbReference>
<dbReference type="Proteomes" id="UP000500767">
    <property type="component" value="Chromosome"/>
</dbReference>
<dbReference type="AlphaFoldDB" id="A0A6M8HJJ5"/>
<dbReference type="PANTHER" id="PTHR42818">
    <property type="entry name" value="SULFOPYRUVATE DECARBOXYLASE SUBUNIT ALPHA"/>
    <property type="match status" value="1"/>
</dbReference>
<dbReference type="GO" id="GO:0000287">
    <property type="term" value="F:magnesium ion binding"/>
    <property type="evidence" value="ECO:0007669"/>
    <property type="project" value="InterPro"/>
</dbReference>
<dbReference type="SUPFAM" id="SSF52518">
    <property type="entry name" value="Thiamin diphosphate-binding fold (THDP-binding)"/>
    <property type="match status" value="2"/>
</dbReference>
<feature type="domain" description="Thiamine pyrophosphate enzyme N-terminal TPP-binding" evidence="5">
    <location>
        <begin position="4"/>
        <end position="122"/>
    </location>
</feature>
<dbReference type="EC" id="4.1.1.82" evidence="6"/>
<dbReference type="NCBIfam" id="TIGR03297">
    <property type="entry name" value="Ppyr-DeCO2ase"/>
    <property type="match status" value="1"/>
</dbReference>
<dbReference type="InterPro" id="IPR011766">
    <property type="entry name" value="TPP_enzyme_TPP-bd"/>
</dbReference>
<dbReference type="PANTHER" id="PTHR42818:SF1">
    <property type="entry name" value="SULFOPYRUVATE DECARBOXYLASE"/>
    <property type="match status" value="1"/>
</dbReference>
<keyword evidence="6" id="KW-0670">Pyruvate</keyword>
<evidence type="ECO:0000256" key="1">
    <source>
        <dbReference type="ARBA" id="ARBA00022793"/>
    </source>
</evidence>
<dbReference type="PROSITE" id="PS00187">
    <property type="entry name" value="TPP_ENZYMES"/>
    <property type="match status" value="1"/>
</dbReference>
<evidence type="ECO:0000313" key="7">
    <source>
        <dbReference type="Proteomes" id="UP000500767"/>
    </source>
</evidence>
<dbReference type="InterPro" id="IPR017684">
    <property type="entry name" value="Phosphono-pyrv_decarboxylase"/>
</dbReference>
<organism evidence="6 7">
    <name type="scientific">Lichenicola cladoniae</name>
    <dbReference type="NCBI Taxonomy" id="1484109"/>
    <lineage>
        <taxon>Bacteria</taxon>
        <taxon>Pseudomonadati</taxon>
        <taxon>Pseudomonadota</taxon>
        <taxon>Alphaproteobacteria</taxon>
        <taxon>Acetobacterales</taxon>
        <taxon>Acetobacteraceae</taxon>
        <taxon>Lichenicola</taxon>
    </lineage>
</organism>
<gene>
    <name evidence="6" type="primary">aepY</name>
    <name evidence="6" type="ORF">HN018_01550</name>
</gene>
<evidence type="ECO:0000256" key="3">
    <source>
        <dbReference type="ARBA" id="ARBA00023239"/>
    </source>
</evidence>
<dbReference type="RefSeq" id="WP_171836161.1">
    <property type="nucleotide sequence ID" value="NZ_CP053708.1"/>
</dbReference>
<evidence type="ECO:0000256" key="2">
    <source>
        <dbReference type="ARBA" id="ARBA00023052"/>
    </source>
</evidence>
<feature type="domain" description="Thiamine pyrophosphate enzyme TPP-binding" evidence="4">
    <location>
        <begin position="239"/>
        <end position="352"/>
    </location>
</feature>
<evidence type="ECO:0000259" key="5">
    <source>
        <dbReference type="Pfam" id="PF02776"/>
    </source>
</evidence>
<dbReference type="Pfam" id="PF02775">
    <property type="entry name" value="TPP_enzyme_C"/>
    <property type="match status" value="1"/>
</dbReference>
<dbReference type="Gene3D" id="3.40.50.970">
    <property type="match status" value="2"/>
</dbReference>
<name>A0A6M8HJJ5_9PROT</name>
<keyword evidence="2" id="KW-0786">Thiamine pyrophosphate</keyword>
<dbReference type="EMBL" id="CP053708">
    <property type="protein sequence ID" value="QKE88908.1"/>
    <property type="molecule type" value="Genomic_DNA"/>
</dbReference>
<evidence type="ECO:0000259" key="4">
    <source>
        <dbReference type="Pfam" id="PF02775"/>
    </source>
</evidence>
<dbReference type="InterPro" id="IPR029061">
    <property type="entry name" value="THDP-binding"/>
</dbReference>
<dbReference type="KEGG" id="lck:HN018_01550"/>
<evidence type="ECO:0000313" key="6">
    <source>
        <dbReference type="EMBL" id="QKE88908.1"/>
    </source>
</evidence>
<dbReference type="GO" id="GO:0030976">
    <property type="term" value="F:thiamine pyrophosphate binding"/>
    <property type="evidence" value="ECO:0007669"/>
    <property type="project" value="InterPro"/>
</dbReference>